<evidence type="ECO:0000313" key="4">
    <source>
        <dbReference type="Proteomes" id="UP001291653"/>
    </source>
</evidence>
<feature type="region of interest" description="Disordered" evidence="1">
    <location>
        <begin position="76"/>
        <end position="95"/>
    </location>
</feature>
<sequence>MTASTHDPHDHHEYGEGELRTLLELGTPRLTAPDGRIGQIRGRVARRRRYRAGAAVLTATVLAVGGTLVPDALREEGRSATRPAAPPPLTSPTESDVRFADLYGLTVTVPTAWHTLEIGRDHQPLSPPGGFIGTQALSARPSSCVPVDEGACPPLQRIGPRDVLIRVEGDRAADASTWDTRAFARSQYIAGFCEQIGGGASYAADFAVERKPDDLAANIEVCMGPEASTATLGAVRAVVDSARFGTENATPAPRVPPPAGKKTTAGTGATAAAEVGAAGGTPAR</sequence>
<evidence type="ECO:0000256" key="2">
    <source>
        <dbReference type="SAM" id="Phobius"/>
    </source>
</evidence>
<feature type="region of interest" description="Disordered" evidence="1">
    <location>
        <begin position="247"/>
        <end position="284"/>
    </location>
</feature>
<feature type="compositionally biased region" description="Low complexity" evidence="1">
    <location>
        <begin position="260"/>
        <end position="284"/>
    </location>
</feature>
<protein>
    <recommendedName>
        <fullName evidence="5">Sensor domain-containing protein</fullName>
    </recommendedName>
</protein>
<dbReference type="Proteomes" id="UP001291653">
    <property type="component" value="Unassembled WGS sequence"/>
</dbReference>
<evidence type="ECO:0008006" key="5">
    <source>
        <dbReference type="Google" id="ProtNLM"/>
    </source>
</evidence>
<reference evidence="3 4" key="1">
    <citation type="submission" date="2022-10" db="EMBL/GenBank/DDBJ databases">
        <title>Draft genome sequence of Streptomyces sp. YSPA8.</title>
        <authorList>
            <person name="Moriuchi R."/>
            <person name="Dohra H."/>
            <person name="Yamamura H."/>
            <person name="Kodani S."/>
        </authorList>
    </citation>
    <scope>NUCLEOTIDE SEQUENCE [LARGE SCALE GENOMIC DNA]</scope>
    <source>
        <strain evidence="3 4">YSPA8</strain>
    </source>
</reference>
<organism evidence="3 4">
    <name type="scientific">Streptomyces yaizuensis</name>
    <dbReference type="NCBI Taxonomy" id="2989713"/>
    <lineage>
        <taxon>Bacteria</taxon>
        <taxon>Bacillati</taxon>
        <taxon>Actinomycetota</taxon>
        <taxon>Actinomycetes</taxon>
        <taxon>Kitasatosporales</taxon>
        <taxon>Streptomycetaceae</taxon>
        <taxon>Streptomyces</taxon>
    </lineage>
</organism>
<keyword evidence="2" id="KW-0472">Membrane</keyword>
<gene>
    <name evidence="3" type="ORF">SYYSPA8_20000</name>
</gene>
<proteinExistence type="predicted"/>
<feature type="transmembrane region" description="Helical" evidence="2">
    <location>
        <begin position="50"/>
        <end position="69"/>
    </location>
</feature>
<evidence type="ECO:0000313" key="3">
    <source>
        <dbReference type="EMBL" id="GLF96619.1"/>
    </source>
</evidence>
<keyword evidence="2" id="KW-1133">Transmembrane helix</keyword>
<evidence type="ECO:0000256" key="1">
    <source>
        <dbReference type="SAM" id="MobiDB-lite"/>
    </source>
</evidence>
<comment type="caution">
    <text evidence="3">The sequence shown here is derived from an EMBL/GenBank/DDBJ whole genome shotgun (WGS) entry which is preliminary data.</text>
</comment>
<dbReference type="EMBL" id="BSBI01000008">
    <property type="protein sequence ID" value="GLF96619.1"/>
    <property type="molecule type" value="Genomic_DNA"/>
</dbReference>
<accession>A0ABQ5P1Y3</accession>
<dbReference type="RefSeq" id="WP_323448644.1">
    <property type="nucleotide sequence ID" value="NZ_BSBI01000008.1"/>
</dbReference>
<keyword evidence="2" id="KW-0812">Transmembrane</keyword>
<name>A0ABQ5P1Y3_9ACTN</name>
<keyword evidence="4" id="KW-1185">Reference proteome</keyword>